<evidence type="ECO:0000313" key="3">
    <source>
        <dbReference type="EMBL" id="KAL0077402.1"/>
    </source>
</evidence>
<evidence type="ECO:0000256" key="1">
    <source>
        <dbReference type="SAM" id="MobiDB-lite"/>
    </source>
</evidence>
<gene>
    <name evidence="3" type="ORF">J3Q64DRAFT_1303200</name>
</gene>
<dbReference type="PANTHER" id="PTHR16453:SF9">
    <property type="entry name" value="GATOR COMPLEX PROTEIN MIOS"/>
    <property type="match status" value="1"/>
</dbReference>
<dbReference type="Pfam" id="PF21720">
    <property type="entry name" value="MIOS_WD40"/>
    <property type="match status" value="1"/>
</dbReference>
<dbReference type="EMBL" id="JBCLYO010000028">
    <property type="protein sequence ID" value="KAL0077402.1"/>
    <property type="molecule type" value="Genomic_DNA"/>
</dbReference>
<proteinExistence type="predicted"/>
<dbReference type="InterPro" id="IPR037593">
    <property type="entry name" value="MIOS/Sea4"/>
</dbReference>
<dbReference type="InterPro" id="IPR036322">
    <property type="entry name" value="WD40_repeat_dom_sf"/>
</dbReference>
<feature type="domain" description="MIOS-like alpha-solenoid" evidence="2">
    <location>
        <begin position="568"/>
        <end position="826"/>
    </location>
</feature>
<evidence type="ECO:0000313" key="4">
    <source>
        <dbReference type="Proteomes" id="UP001448207"/>
    </source>
</evidence>
<reference evidence="3 4" key="1">
    <citation type="submission" date="2024-04" db="EMBL/GenBank/DDBJ databases">
        <title>Symmetric and asymmetric DNA N6-adenine methylation regulates different biological responses in Mucorales.</title>
        <authorList>
            <consortium name="Lawrence Berkeley National Laboratory"/>
            <person name="Lax C."/>
            <person name="Mondo S.J."/>
            <person name="Osorio-Concepcion M."/>
            <person name="Muszewska A."/>
            <person name="Corrochano-Luque M."/>
            <person name="Gutierrez G."/>
            <person name="Riley R."/>
            <person name="Lipzen A."/>
            <person name="Guo J."/>
            <person name="Hundley H."/>
            <person name="Amirebrahimi M."/>
            <person name="Ng V."/>
            <person name="Lorenzo-Gutierrez D."/>
            <person name="Binder U."/>
            <person name="Yang J."/>
            <person name="Song Y."/>
            <person name="Canovas D."/>
            <person name="Navarro E."/>
            <person name="Freitag M."/>
            <person name="Gabaldon T."/>
            <person name="Grigoriev I.V."/>
            <person name="Corrochano L.M."/>
            <person name="Nicolas F.E."/>
            <person name="Garre V."/>
        </authorList>
    </citation>
    <scope>NUCLEOTIDE SEQUENCE [LARGE SCALE GENOMIC DNA]</scope>
    <source>
        <strain evidence="3 4">L51</strain>
    </source>
</reference>
<comment type="caution">
    <text evidence="3">The sequence shown here is derived from an EMBL/GenBank/DDBJ whole genome shotgun (WGS) entry which is preliminary data.</text>
</comment>
<feature type="compositionally biased region" description="Polar residues" evidence="1">
    <location>
        <begin position="639"/>
        <end position="660"/>
    </location>
</feature>
<organism evidence="3 4">
    <name type="scientific">Phycomyces blakesleeanus</name>
    <dbReference type="NCBI Taxonomy" id="4837"/>
    <lineage>
        <taxon>Eukaryota</taxon>
        <taxon>Fungi</taxon>
        <taxon>Fungi incertae sedis</taxon>
        <taxon>Mucoromycota</taxon>
        <taxon>Mucoromycotina</taxon>
        <taxon>Mucoromycetes</taxon>
        <taxon>Mucorales</taxon>
        <taxon>Phycomycetaceae</taxon>
        <taxon>Phycomyces</taxon>
    </lineage>
</organism>
<dbReference type="Pfam" id="PF21719">
    <property type="entry name" value="MIOS_a-sol"/>
    <property type="match status" value="1"/>
</dbReference>
<dbReference type="InterPro" id="IPR015943">
    <property type="entry name" value="WD40/YVTN_repeat-like_dom_sf"/>
</dbReference>
<dbReference type="PANTHER" id="PTHR16453">
    <property type="entry name" value="WD40 DOMAIN-CONTAINING PROTEIN MIO FAMILY MEMBER"/>
    <property type="match status" value="1"/>
</dbReference>
<dbReference type="InterPro" id="IPR049092">
    <property type="entry name" value="MIOS_a-sol"/>
</dbReference>
<name>A0ABR3AMN9_PHYBL</name>
<accession>A0ABR3AMN9</accession>
<sequence>MATPKFITWSPHPDRNQFLVGGAELKLYEWIPETDDQPAKTHFISSVPSETLMMCADWSPDPNCPDMIAVGLTTGKTVLVSMQDNVHPETYPASEGAHTPTNAFRPITNNNNHQSAQEYPTLSAKMSRPCNVVSFSKSHPNLLATGLEKARNFPCLLVWDASQAMDSYSSTPTGTQTPTAQYFPRQRPVDIRSATTSSWRPELSHNRNSDSIIQDSIFDKSKITATVNPDQGIPIKGSTSNREQTPIQQYGPAENTVSCTWSVHSHSPLLIAGMGSRYLRVYDIRVDSGANPLQFSTKAVHGTIVDPFNPYRIASHTEEGVVKIWDIRKTTDSVLTFNPENGVKNTISRLQFSPSRQGSLAILSKDSSTVQLWDIQETSSLQSVISSDVRSSPIQTAFDASGMSASRSSRLGSQTPRGIRSLVSQKDDTISTPVLWKSRRTNTSSRPLSSFTFIPPSVPGMPSSTSQRILAMNREGHLETIRLQEAAEMTWKPTGGMMISKGNDLLAYDATLPSVEETTQQMSKLRLHGFGELHNERMHMRSGPMMEQAIGEELHMRKVLSKDISVVMRKRVGLGYSMDCAKNSEIIKTDDTLHELWTWLDRAERMSKGTAQIGNIDYSFQGVYGIWMGPGSQGRKASPASTPRLGNSQMQARQPPQKQNRGMAPENDTQANSGAVPDENDLGMVSTAKLAQRRLALKVCGFGFNPAELESQLVRLESRGEYDKAAGWALFHGIPERAIRALRSERGLERDETDQQRKLISAVLAGYQPNASNINPTWRELCESLSRDMLDRPYLRAIFAYIASNDWFKVLDDPGLPLRERMAIALRVLNDDQVNK</sequence>
<protein>
    <submittedName>
        <fullName evidence="3">WD40-repeat-containing domain protein</fullName>
    </submittedName>
</protein>
<keyword evidence="4" id="KW-1185">Reference proteome</keyword>
<dbReference type="Gene3D" id="2.130.10.10">
    <property type="entry name" value="YVTN repeat-like/Quinoprotein amine dehydrogenase"/>
    <property type="match status" value="1"/>
</dbReference>
<dbReference type="SUPFAM" id="SSF50978">
    <property type="entry name" value="WD40 repeat-like"/>
    <property type="match status" value="1"/>
</dbReference>
<feature type="region of interest" description="Disordered" evidence="1">
    <location>
        <begin position="631"/>
        <end position="681"/>
    </location>
</feature>
<evidence type="ECO:0000259" key="2">
    <source>
        <dbReference type="Pfam" id="PF21719"/>
    </source>
</evidence>
<dbReference type="Proteomes" id="UP001448207">
    <property type="component" value="Unassembled WGS sequence"/>
</dbReference>